<keyword evidence="2" id="KW-1185">Reference proteome</keyword>
<sequence length="623" mass="69612">MSDSGKADANLSPSETVRNELSGGDNPTPGIGRGRGTRRGRGRGAALQPESRPRTRSSSKNKKNQDEPEAQLASPNSSKAGSGRVVIPANDVFNSSSENLSAPSRSESPDPPPTAQEYRFGDVPPQQGLLDGPRLLVPPENERNQGVSRSDPEIRNANANPRVPTDTPAILLGMKNRQQAFQSRIEEQAMRLSRIERLSAQIEKIQLNQGNVLNSHANRLDVVENDVRYVSAQAAEVKSQTRELSQSVAHHSECIDNLTGLIEGCNSLITKGSDSRQKLRDDLEKTQKELKDIARKASSGSCGRPSIYPKVKLDLPTFNAAPYERPGRFMDDLTNYMLALNCDEETMKLAIGQALKGPAREWWYYIESSVFSLDDFRTRFMEKYWNPREQDKVRRALEFGSYAAERNLSRAEYATKLYNQVVQLPDNYSPELIVEKMSNHFDETIQQAVLIKNCADFDDFLKLLEKLDSAKVLNSTLENTKYVDFRGDGHYVRNQPQTRGNDSRFSRGGFSANQKPFGPSRSGSFNDLSKISPSQQNSADRGPYRASTPYPDANRTLSQPNQNSSVPRQVLSRDRPYINRDNSAPNTPPGRNDDKRRSVNEIDIEETSDHEEIEQAVNSSPLH</sequence>
<reference evidence="1" key="1">
    <citation type="submission" date="2023-04" db="EMBL/GenBank/DDBJ databases">
        <title>A chromosome-level genome assembly of the parasitoid wasp Eretmocerus hayati.</title>
        <authorList>
            <person name="Zhong Y."/>
            <person name="Liu S."/>
            <person name="Liu Y."/>
        </authorList>
    </citation>
    <scope>NUCLEOTIDE SEQUENCE</scope>
    <source>
        <strain evidence="1">ZJU_SS_LIU_2023</strain>
    </source>
</reference>
<accession>A0ACC2N0D3</accession>
<name>A0ACC2N0D3_9HYME</name>
<dbReference type="EMBL" id="CM056744">
    <property type="protein sequence ID" value="KAJ8664454.1"/>
    <property type="molecule type" value="Genomic_DNA"/>
</dbReference>
<evidence type="ECO:0000313" key="1">
    <source>
        <dbReference type="EMBL" id="KAJ8664454.1"/>
    </source>
</evidence>
<dbReference type="Proteomes" id="UP001239111">
    <property type="component" value="Chromosome 4"/>
</dbReference>
<evidence type="ECO:0000313" key="2">
    <source>
        <dbReference type="Proteomes" id="UP001239111"/>
    </source>
</evidence>
<proteinExistence type="predicted"/>
<gene>
    <name evidence="1" type="ORF">QAD02_006116</name>
</gene>
<protein>
    <submittedName>
        <fullName evidence="1">Uncharacterized protein</fullName>
    </submittedName>
</protein>
<comment type="caution">
    <text evidence="1">The sequence shown here is derived from an EMBL/GenBank/DDBJ whole genome shotgun (WGS) entry which is preliminary data.</text>
</comment>
<organism evidence="1 2">
    <name type="scientific">Eretmocerus hayati</name>
    <dbReference type="NCBI Taxonomy" id="131215"/>
    <lineage>
        <taxon>Eukaryota</taxon>
        <taxon>Metazoa</taxon>
        <taxon>Ecdysozoa</taxon>
        <taxon>Arthropoda</taxon>
        <taxon>Hexapoda</taxon>
        <taxon>Insecta</taxon>
        <taxon>Pterygota</taxon>
        <taxon>Neoptera</taxon>
        <taxon>Endopterygota</taxon>
        <taxon>Hymenoptera</taxon>
        <taxon>Apocrita</taxon>
        <taxon>Proctotrupomorpha</taxon>
        <taxon>Chalcidoidea</taxon>
        <taxon>Aphelinidae</taxon>
        <taxon>Aphelininae</taxon>
        <taxon>Eretmocerus</taxon>
    </lineage>
</organism>